<name>A0A367IR80_RHIAZ</name>
<gene>
    <name evidence="1" type="ORF">CU097_004001</name>
</gene>
<comment type="caution">
    <text evidence="1">The sequence shown here is derived from an EMBL/GenBank/DDBJ whole genome shotgun (WGS) entry which is preliminary data.</text>
</comment>
<organism evidence="1 2">
    <name type="scientific">Rhizopus azygosporus</name>
    <name type="common">Rhizopus microsporus var. azygosporus</name>
    <dbReference type="NCBI Taxonomy" id="86630"/>
    <lineage>
        <taxon>Eukaryota</taxon>
        <taxon>Fungi</taxon>
        <taxon>Fungi incertae sedis</taxon>
        <taxon>Mucoromycota</taxon>
        <taxon>Mucoromycotina</taxon>
        <taxon>Mucoromycetes</taxon>
        <taxon>Mucorales</taxon>
        <taxon>Mucorineae</taxon>
        <taxon>Rhizopodaceae</taxon>
        <taxon>Rhizopus</taxon>
    </lineage>
</organism>
<dbReference type="Proteomes" id="UP000252139">
    <property type="component" value="Unassembled WGS sequence"/>
</dbReference>
<keyword evidence="2" id="KW-1185">Reference proteome</keyword>
<protein>
    <submittedName>
        <fullName evidence="1">Uncharacterized protein</fullName>
    </submittedName>
</protein>
<feature type="non-terminal residue" evidence="1">
    <location>
        <position position="119"/>
    </location>
</feature>
<dbReference type="AlphaFoldDB" id="A0A367IR80"/>
<evidence type="ECO:0000313" key="1">
    <source>
        <dbReference type="EMBL" id="RCH80146.1"/>
    </source>
</evidence>
<proteinExistence type="predicted"/>
<accession>A0A367IR80</accession>
<dbReference type="EMBL" id="PJQL01004073">
    <property type="protein sequence ID" value="RCH80146.1"/>
    <property type="molecule type" value="Genomic_DNA"/>
</dbReference>
<evidence type="ECO:0000313" key="2">
    <source>
        <dbReference type="Proteomes" id="UP000252139"/>
    </source>
</evidence>
<sequence length="119" mass="13356">MPELRNLIIETSYWFGGPSSLVVGIPKTKLNHLKIHISIGSSIMNMFRRSIKEALDKPVLLEILLQKSGQKQFLANTTLLNQVEEAAMATNKEHGYSVAIKCISVDFISISFNKMHVLE</sequence>
<dbReference type="OrthoDB" id="10394998at2759"/>
<reference evidence="1 2" key="1">
    <citation type="journal article" date="2018" name="G3 (Bethesda)">
        <title>Phylogenetic and Phylogenomic Definition of Rhizopus Species.</title>
        <authorList>
            <person name="Gryganskyi A.P."/>
            <person name="Golan J."/>
            <person name="Dolatabadi S."/>
            <person name="Mondo S."/>
            <person name="Robb S."/>
            <person name="Idnurm A."/>
            <person name="Muszewska A."/>
            <person name="Steczkiewicz K."/>
            <person name="Masonjones S."/>
            <person name="Liao H.L."/>
            <person name="Gajdeczka M.T."/>
            <person name="Anike F."/>
            <person name="Vuek A."/>
            <person name="Anishchenko I.M."/>
            <person name="Voigt K."/>
            <person name="de Hoog G.S."/>
            <person name="Smith M.E."/>
            <person name="Heitman J."/>
            <person name="Vilgalys R."/>
            <person name="Stajich J.E."/>
        </authorList>
    </citation>
    <scope>NUCLEOTIDE SEQUENCE [LARGE SCALE GENOMIC DNA]</scope>
    <source>
        <strain evidence="1 2">CBS 357.93</strain>
    </source>
</reference>